<proteinExistence type="predicted"/>
<accession>A0A8J4E4V2</accession>
<comment type="caution">
    <text evidence="2">The sequence shown here is derived from an EMBL/GenBank/DDBJ whole genome shotgun (WGS) entry which is preliminary data.</text>
</comment>
<name>A0A8J4E4V2_9ACTN</name>
<sequence length="161" mass="17516">MVQWSEFASAAPSLAAVVHDLLHQYGPGLGYLATVRADGGPRVHPVSPVVHEGRLYCFIVRSPKRDDLERDGRYALHTFPSDRSEDDAYLAGRASRVVDPGLVARLGAAMRAAPSVDWWLFELTVEVAVAVHHSGTPAASREVWRAPPGVQSRPRAVDSVQ</sequence>
<evidence type="ECO:0000256" key="1">
    <source>
        <dbReference type="SAM" id="MobiDB-lite"/>
    </source>
</evidence>
<organism evidence="2 3">
    <name type="scientific">Virgisporangium aurantiacum</name>
    <dbReference type="NCBI Taxonomy" id="175570"/>
    <lineage>
        <taxon>Bacteria</taxon>
        <taxon>Bacillati</taxon>
        <taxon>Actinomycetota</taxon>
        <taxon>Actinomycetes</taxon>
        <taxon>Micromonosporales</taxon>
        <taxon>Micromonosporaceae</taxon>
        <taxon>Virgisporangium</taxon>
    </lineage>
</organism>
<evidence type="ECO:0008006" key="4">
    <source>
        <dbReference type="Google" id="ProtNLM"/>
    </source>
</evidence>
<dbReference type="RefSeq" id="WP_204006673.1">
    <property type="nucleotide sequence ID" value="NZ_BOPG01000068.1"/>
</dbReference>
<evidence type="ECO:0000313" key="2">
    <source>
        <dbReference type="EMBL" id="GIJ61616.1"/>
    </source>
</evidence>
<feature type="region of interest" description="Disordered" evidence="1">
    <location>
        <begin position="138"/>
        <end position="161"/>
    </location>
</feature>
<dbReference type="AlphaFoldDB" id="A0A8J4E4V2"/>
<keyword evidence="3" id="KW-1185">Reference proteome</keyword>
<protein>
    <recommendedName>
        <fullName evidence="4">Pyridoxamine 5'-phosphate oxidase</fullName>
    </recommendedName>
</protein>
<dbReference type="InterPro" id="IPR012349">
    <property type="entry name" value="Split_barrel_FMN-bd"/>
</dbReference>
<dbReference type="SUPFAM" id="SSF50475">
    <property type="entry name" value="FMN-binding split barrel"/>
    <property type="match status" value="1"/>
</dbReference>
<dbReference type="EMBL" id="BOPG01000068">
    <property type="protein sequence ID" value="GIJ61616.1"/>
    <property type="molecule type" value="Genomic_DNA"/>
</dbReference>
<dbReference type="Gene3D" id="2.30.110.10">
    <property type="entry name" value="Electron Transport, Fmn-binding Protein, Chain A"/>
    <property type="match status" value="1"/>
</dbReference>
<dbReference type="Proteomes" id="UP000612585">
    <property type="component" value="Unassembled WGS sequence"/>
</dbReference>
<gene>
    <name evidence="2" type="ORF">Vau01_091320</name>
</gene>
<reference evidence="2" key="1">
    <citation type="submission" date="2021-01" db="EMBL/GenBank/DDBJ databases">
        <title>Whole genome shotgun sequence of Virgisporangium aurantiacum NBRC 16421.</title>
        <authorList>
            <person name="Komaki H."/>
            <person name="Tamura T."/>
        </authorList>
    </citation>
    <scope>NUCLEOTIDE SEQUENCE</scope>
    <source>
        <strain evidence="2">NBRC 16421</strain>
    </source>
</reference>
<evidence type="ECO:0000313" key="3">
    <source>
        <dbReference type="Proteomes" id="UP000612585"/>
    </source>
</evidence>